<dbReference type="AlphaFoldDB" id="A0A382AZP1"/>
<accession>A0A382AZP1</accession>
<dbReference type="SUPFAM" id="SSF46689">
    <property type="entry name" value="Homeodomain-like"/>
    <property type="match status" value="1"/>
</dbReference>
<name>A0A382AZP1_9ZZZZ</name>
<protein>
    <recommendedName>
        <fullName evidence="3">HTH tetR-type domain-containing protein</fullName>
    </recommendedName>
</protein>
<feature type="compositionally biased region" description="Basic and acidic residues" evidence="1">
    <location>
        <begin position="20"/>
        <end position="33"/>
    </location>
</feature>
<feature type="region of interest" description="Disordered" evidence="1">
    <location>
        <begin position="1"/>
        <end position="33"/>
    </location>
</feature>
<sequence>VHDRPLAESALSSPVPSRTGDGRSARGARERAQSRQRILSSVRDIVAVNAGTELKIEDIARVAGCSRATVHNHFPHAIPGIFEALAVETVETAVRRYRIDSKKYSGLDKPRHFIGLTADEFHKAGELAVVMVRASVDQATNSGWPWGLGYQTTIDCYDEAAEEDDLPGTSADLAETTHIHFYGSLYLWALGRLDGDRFLQSAKSSVDLAINALQVSR</sequence>
<dbReference type="EMBL" id="UINC01027469">
    <property type="protein sequence ID" value="SVB06761.1"/>
    <property type="molecule type" value="Genomic_DNA"/>
</dbReference>
<proteinExistence type="predicted"/>
<dbReference type="Gene3D" id="1.10.357.10">
    <property type="entry name" value="Tetracycline Repressor, domain 2"/>
    <property type="match status" value="1"/>
</dbReference>
<gene>
    <name evidence="2" type="ORF">METZ01_LOCUS159615</name>
</gene>
<feature type="non-terminal residue" evidence="2">
    <location>
        <position position="1"/>
    </location>
</feature>
<evidence type="ECO:0000313" key="2">
    <source>
        <dbReference type="EMBL" id="SVB06761.1"/>
    </source>
</evidence>
<evidence type="ECO:0000256" key="1">
    <source>
        <dbReference type="SAM" id="MobiDB-lite"/>
    </source>
</evidence>
<reference evidence="2" key="1">
    <citation type="submission" date="2018-05" db="EMBL/GenBank/DDBJ databases">
        <authorList>
            <person name="Lanie J.A."/>
            <person name="Ng W.-L."/>
            <person name="Kazmierczak K.M."/>
            <person name="Andrzejewski T.M."/>
            <person name="Davidsen T.M."/>
            <person name="Wayne K.J."/>
            <person name="Tettelin H."/>
            <person name="Glass J.I."/>
            <person name="Rusch D."/>
            <person name="Podicherti R."/>
            <person name="Tsui H.-C.T."/>
            <person name="Winkler M.E."/>
        </authorList>
    </citation>
    <scope>NUCLEOTIDE SEQUENCE</scope>
</reference>
<organism evidence="2">
    <name type="scientific">marine metagenome</name>
    <dbReference type="NCBI Taxonomy" id="408172"/>
    <lineage>
        <taxon>unclassified sequences</taxon>
        <taxon>metagenomes</taxon>
        <taxon>ecological metagenomes</taxon>
    </lineage>
</organism>
<dbReference type="InterPro" id="IPR009057">
    <property type="entry name" value="Homeodomain-like_sf"/>
</dbReference>
<evidence type="ECO:0008006" key="3">
    <source>
        <dbReference type="Google" id="ProtNLM"/>
    </source>
</evidence>